<organism evidence="2 3">
    <name type="scientific">Candidatus Amesbacteria bacterium GW2011_GWA1_47_16</name>
    <dbReference type="NCBI Taxonomy" id="1618353"/>
    <lineage>
        <taxon>Bacteria</taxon>
        <taxon>Candidatus Amesiibacteriota</taxon>
    </lineage>
</organism>
<keyword evidence="1" id="KW-0812">Transmembrane</keyword>
<feature type="transmembrane region" description="Helical" evidence="1">
    <location>
        <begin position="216"/>
        <end position="233"/>
    </location>
</feature>
<reference evidence="2 3" key="1">
    <citation type="journal article" date="2015" name="Nature">
        <title>rRNA introns, odd ribosomes, and small enigmatic genomes across a large radiation of phyla.</title>
        <authorList>
            <person name="Brown C.T."/>
            <person name="Hug L.A."/>
            <person name="Thomas B.C."/>
            <person name="Sharon I."/>
            <person name="Castelle C.J."/>
            <person name="Singh A."/>
            <person name="Wilkins M.J."/>
            <person name="Williams K.H."/>
            <person name="Banfield J.F."/>
        </authorList>
    </citation>
    <scope>NUCLEOTIDE SEQUENCE [LARGE SCALE GENOMIC DNA]</scope>
</reference>
<proteinExistence type="predicted"/>
<feature type="transmembrane region" description="Helical" evidence="1">
    <location>
        <begin position="93"/>
        <end position="114"/>
    </location>
</feature>
<name>A0A0G1S109_9BACT</name>
<feature type="transmembrane region" description="Helical" evidence="1">
    <location>
        <begin position="189"/>
        <end position="210"/>
    </location>
</feature>
<evidence type="ECO:0000313" key="2">
    <source>
        <dbReference type="EMBL" id="KKU63041.1"/>
    </source>
</evidence>
<accession>A0A0G1S109</accession>
<keyword evidence="1" id="KW-0472">Membrane</keyword>
<comment type="caution">
    <text evidence="2">The sequence shown here is derived from an EMBL/GenBank/DDBJ whole genome shotgun (WGS) entry which is preliminary data.</text>
</comment>
<feature type="transmembrane region" description="Helical" evidence="1">
    <location>
        <begin position="41"/>
        <end position="59"/>
    </location>
</feature>
<sequence>MFPRFGLIIFNMRKRQKLVLSAVILSLGIVGIQSANLELRYLLVLLLTGVTWLLTGWSLREGLSGIEWLTVPIPAALFTASVGLFYILLPPAWWAKVAIVILFGIGQYALLLSANIFSVAAIRTIALFRAALAVGFVMTLLTGFFLYDTIFSFRPEFWVAGLSVAAISMLLLLSGLWSVNLEKYLTTRLFIYSLFLAIAMGLLAMAISFWPINVSVSSLFLCSMLYIFLGISQHHFAQRLLMRTVWEYVTVGMVVLVTVLFTAGWGV</sequence>
<dbReference type="EMBL" id="LCNV01000036">
    <property type="protein sequence ID" value="KKU63041.1"/>
    <property type="molecule type" value="Genomic_DNA"/>
</dbReference>
<dbReference type="AlphaFoldDB" id="A0A0G1S109"/>
<gene>
    <name evidence="2" type="ORF">UX87_C0036G0010</name>
</gene>
<protein>
    <submittedName>
        <fullName evidence="2">Uncharacterized protein</fullName>
    </submittedName>
</protein>
<feature type="transmembrane region" description="Helical" evidence="1">
    <location>
        <begin position="66"/>
        <end position="87"/>
    </location>
</feature>
<evidence type="ECO:0000256" key="1">
    <source>
        <dbReference type="SAM" id="Phobius"/>
    </source>
</evidence>
<dbReference type="Pfam" id="PF18900">
    <property type="entry name" value="DUF5656"/>
    <property type="match status" value="1"/>
</dbReference>
<feature type="transmembrane region" description="Helical" evidence="1">
    <location>
        <begin position="126"/>
        <end position="145"/>
    </location>
</feature>
<evidence type="ECO:0000313" key="3">
    <source>
        <dbReference type="Proteomes" id="UP000034364"/>
    </source>
</evidence>
<dbReference type="InterPro" id="IPR043715">
    <property type="entry name" value="DUF5656"/>
</dbReference>
<feature type="transmembrane region" description="Helical" evidence="1">
    <location>
        <begin position="157"/>
        <end position="177"/>
    </location>
</feature>
<feature type="transmembrane region" description="Helical" evidence="1">
    <location>
        <begin position="245"/>
        <end position="265"/>
    </location>
</feature>
<keyword evidence="1" id="KW-1133">Transmembrane helix</keyword>
<dbReference type="Proteomes" id="UP000034364">
    <property type="component" value="Unassembled WGS sequence"/>
</dbReference>